<dbReference type="InterPro" id="IPR005135">
    <property type="entry name" value="Endo/exonuclease/phosphatase"/>
</dbReference>
<evidence type="ECO:0008006" key="5">
    <source>
        <dbReference type="Google" id="ProtNLM"/>
    </source>
</evidence>
<evidence type="ECO:0000259" key="1">
    <source>
        <dbReference type="Pfam" id="PF03372"/>
    </source>
</evidence>
<evidence type="ECO:0000313" key="4">
    <source>
        <dbReference type="Proteomes" id="UP000596661"/>
    </source>
</evidence>
<protein>
    <recommendedName>
        <fullName evidence="5">DUF4283 domain-containing protein</fullName>
    </recommendedName>
</protein>
<dbReference type="InterPro" id="IPR036691">
    <property type="entry name" value="Endo/exonu/phosph_ase_sf"/>
</dbReference>
<feature type="domain" description="Endonuclease/exonuclease/phosphatase" evidence="1">
    <location>
        <begin position="258"/>
        <end position="451"/>
    </location>
</feature>
<dbReference type="SUPFAM" id="SSF56219">
    <property type="entry name" value="DNase I-like"/>
    <property type="match status" value="1"/>
</dbReference>
<dbReference type="Gene3D" id="3.60.10.10">
    <property type="entry name" value="Endonuclease/exonuclease/phosphatase"/>
    <property type="match status" value="1"/>
</dbReference>
<proteinExistence type="predicted"/>
<sequence length="628" mass="72778">MASSSKSDAEITKSWADLCIDEEEELEAVFDVEEGEEDIEPDFDDRWCLVGKLLTGKISDYQIFQNIMADLWKPGKGLYVKILEPNRFLFQFFHEIDIQRVINGSPWTFDRKQLIIERLKPGMNPKHTALNTLDMWVQIHDLQLGFRTEKAIREAGRFIGEFIELDPNNFSGVWRDYFRIQIRINITLPLKRRMKFRKRDQIEKPYGIWMKAPNKRQNFLTASPWLRTEKNTIPTSNNDGTVDSAGTIIPPRSEKPKFVFLCETLCDKTVVNRVKNKLGYEACYSVDAIGRSGGLAIFWKITDEAQLLNYTQNHISLEIHLPNLSPWRLTGFYGEPNRSFRSRTWTLIRTLYSESQLPWCVIGDLNNISSNDDKRGGRPYPSSLIQGSQDVLHDCHLHDLELRGYQYTWERGRQAGNLVEIRLDRSLVSQSWLDFFPEVILSNLAITSSDHSPIFLDLTPACSRGPVYRFRFENVWSHEPMCAEIVRDCWNTNGTLSLSEKIKLCSVNLSNLGKTLTGNFTARLNASKKKMATLKMADDANSVSCFENEKVNYFEILAQKEVYWKQRSKQHWLNSGDTNSKYFHSIASSRKRNNQIRQLKDSDGYWQTWDSGLERVVADYFTTLEPPH</sequence>
<reference evidence="3" key="1">
    <citation type="submission" date="2021-03" db="UniProtKB">
        <authorList>
            <consortium name="EnsemblPlants"/>
        </authorList>
    </citation>
    <scope>IDENTIFICATION</scope>
</reference>
<dbReference type="Gramene" id="evm.model.10.1224">
    <property type="protein sequence ID" value="cds.evm.model.10.1224"/>
    <property type="gene ID" value="evm.TU.10.1224"/>
</dbReference>
<dbReference type="Proteomes" id="UP000596661">
    <property type="component" value="Unassembled WGS sequence"/>
</dbReference>
<dbReference type="PANTHER" id="PTHR33710:SF62">
    <property type="entry name" value="DUF4283 DOMAIN PROTEIN"/>
    <property type="match status" value="1"/>
</dbReference>
<feature type="domain" description="DUF4283" evidence="2">
    <location>
        <begin position="46"/>
        <end position="126"/>
    </location>
</feature>
<dbReference type="PANTHER" id="PTHR33710">
    <property type="entry name" value="BNAC02G09200D PROTEIN"/>
    <property type="match status" value="1"/>
</dbReference>
<dbReference type="Pfam" id="PF14111">
    <property type="entry name" value="DUF4283"/>
    <property type="match status" value="1"/>
</dbReference>
<dbReference type="Pfam" id="PF03372">
    <property type="entry name" value="Exo_endo_phos"/>
    <property type="match status" value="1"/>
</dbReference>
<accession>A0A803QIZ5</accession>
<name>A0A803QIZ5_CANSA</name>
<evidence type="ECO:0000259" key="2">
    <source>
        <dbReference type="Pfam" id="PF14111"/>
    </source>
</evidence>
<evidence type="ECO:0000313" key="3">
    <source>
        <dbReference type="EnsemblPlants" id="cds.evm.model.10.1224"/>
    </source>
</evidence>
<keyword evidence="4" id="KW-1185">Reference proteome</keyword>
<organism evidence="3 4">
    <name type="scientific">Cannabis sativa</name>
    <name type="common">Hemp</name>
    <name type="synonym">Marijuana</name>
    <dbReference type="NCBI Taxonomy" id="3483"/>
    <lineage>
        <taxon>Eukaryota</taxon>
        <taxon>Viridiplantae</taxon>
        <taxon>Streptophyta</taxon>
        <taxon>Embryophyta</taxon>
        <taxon>Tracheophyta</taxon>
        <taxon>Spermatophyta</taxon>
        <taxon>Magnoliopsida</taxon>
        <taxon>eudicotyledons</taxon>
        <taxon>Gunneridae</taxon>
        <taxon>Pentapetalae</taxon>
        <taxon>rosids</taxon>
        <taxon>fabids</taxon>
        <taxon>Rosales</taxon>
        <taxon>Cannabaceae</taxon>
        <taxon>Cannabis</taxon>
    </lineage>
</organism>
<dbReference type="EMBL" id="UZAU01000818">
    <property type="status" value="NOT_ANNOTATED_CDS"/>
    <property type="molecule type" value="Genomic_DNA"/>
</dbReference>
<dbReference type="GO" id="GO:0003824">
    <property type="term" value="F:catalytic activity"/>
    <property type="evidence" value="ECO:0007669"/>
    <property type="project" value="InterPro"/>
</dbReference>
<dbReference type="InterPro" id="IPR025558">
    <property type="entry name" value="DUF4283"/>
</dbReference>
<dbReference type="AlphaFoldDB" id="A0A803QIZ5"/>
<dbReference type="EnsemblPlants" id="evm.model.10.1224">
    <property type="protein sequence ID" value="cds.evm.model.10.1224"/>
    <property type="gene ID" value="evm.TU.10.1224"/>
</dbReference>